<evidence type="ECO:0000313" key="3">
    <source>
        <dbReference type="Proteomes" id="UP000032254"/>
    </source>
</evidence>
<keyword evidence="3" id="KW-1185">Reference proteome</keyword>
<evidence type="ECO:0000256" key="1">
    <source>
        <dbReference type="SAM" id="MobiDB-lite"/>
    </source>
</evidence>
<reference evidence="2 3" key="1">
    <citation type="submission" date="2015-01" db="EMBL/GenBank/DDBJ databases">
        <title>Sequencing and annotation of Micromonospora carbonacea strain JXNU-1 genome.</title>
        <authorList>
            <person name="Long Z."/>
            <person name="Huang Y."/>
            <person name="Jiang Y."/>
        </authorList>
    </citation>
    <scope>NUCLEOTIDE SEQUENCE [LARGE SCALE GENOMIC DNA]</scope>
    <source>
        <strain evidence="2 3">JXNU-1</strain>
    </source>
</reference>
<proteinExistence type="predicted"/>
<dbReference type="AlphaFoldDB" id="A0A0D0X1S1"/>
<accession>A0A0D0X1S1</accession>
<protein>
    <submittedName>
        <fullName evidence="2">Uncharacterized protein</fullName>
    </submittedName>
</protein>
<comment type="caution">
    <text evidence="2">The sequence shown here is derived from an EMBL/GenBank/DDBJ whole genome shotgun (WGS) entry which is preliminary data.</text>
</comment>
<feature type="region of interest" description="Disordered" evidence="1">
    <location>
        <begin position="1"/>
        <end position="84"/>
    </location>
</feature>
<organism evidence="2 3">
    <name type="scientific">Micromonospora haikouensis</name>
    <dbReference type="NCBI Taxonomy" id="686309"/>
    <lineage>
        <taxon>Bacteria</taxon>
        <taxon>Bacillati</taxon>
        <taxon>Actinomycetota</taxon>
        <taxon>Actinomycetes</taxon>
        <taxon>Micromonosporales</taxon>
        <taxon>Micromonosporaceae</taxon>
        <taxon>Micromonospora</taxon>
    </lineage>
</organism>
<feature type="compositionally biased region" description="Basic and acidic residues" evidence="1">
    <location>
        <begin position="71"/>
        <end position="84"/>
    </location>
</feature>
<gene>
    <name evidence="2" type="ORF">TK50_04790</name>
</gene>
<dbReference type="Proteomes" id="UP000032254">
    <property type="component" value="Unassembled WGS sequence"/>
</dbReference>
<dbReference type="EMBL" id="JXSX01000001">
    <property type="protein sequence ID" value="KIR64894.1"/>
    <property type="molecule type" value="Genomic_DNA"/>
</dbReference>
<evidence type="ECO:0000313" key="2">
    <source>
        <dbReference type="EMBL" id="KIR64894.1"/>
    </source>
</evidence>
<name>A0A0D0X1S1_9ACTN</name>
<sequence>MPDQGDRQGAGALLRLADPDDDVGRGLVPQVADLQMDDLPLDPQRDSCPGCGDREVRAPLRRLGGAGGDSHPGDEEQRGGDSSR</sequence>